<comment type="subcellular location">
    <subcellularLocation>
        <location evidence="1">Membrane</location>
        <topology evidence="1">Multi-pass membrane protein</topology>
    </subcellularLocation>
</comment>
<evidence type="ECO:0000256" key="4">
    <source>
        <dbReference type="ARBA" id="ARBA00023136"/>
    </source>
</evidence>
<feature type="transmembrane region" description="Helical" evidence="5">
    <location>
        <begin position="32"/>
        <end position="51"/>
    </location>
</feature>
<protein>
    <submittedName>
        <fullName evidence="6">Uncharacterized protein</fullName>
    </submittedName>
</protein>
<keyword evidence="4 5" id="KW-0472">Membrane</keyword>
<dbReference type="Proteomes" id="UP000663827">
    <property type="component" value="Unassembled WGS sequence"/>
</dbReference>
<dbReference type="GO" id="GO:0000324">
    <property type="term" value="C:fungal-type vacuole"/>
    <property type="evidence" value="ECO:0007669"/>
    <property type="project" value="TreeGrafter"/>
</dbReference>
<accession>A0A8H3E9T9</accession>
<evidence type="ECO:0000256" key="5">
    <source>
        <dbReference type="SAM" id="Phobius"/>
    </source>
</evidence>
<name>A0A8H3E9T9_9AGAM</name>
<gene>
    <name evidence="6" type="ORF">RDB_LOCUS167198</name>
</gene>
<dbReference type="InterPro" id="IPR007568">
    <property type="entry name" value="RTA1"/>
</dbReference>
<proteinExistence type="predicted"/>
<evidence type="ECO:0000256" key="2">
    <source>
        <dbReference type="ARBA" id="ARBA00022692"/>
    </source>
</evidence>
<dbReference type="AlphaFoldDB" id="A0A8H3E9T9"/>
<keyword evidence="2 5" id="KW-0812">Transmembrane</keyword>
<evidence type="ECO:0000313" key="7">
    <source>
        <dbReference type="Proteomes" id="UP000663827"/>
    </source>
</evidence>
<organism evidence="6 7">
    <name type="scientific">Rhizoctonia solani</name>
    <dbReference type="NCBI Taxonomy" id="456999"/>
    <lineage>
        <taxon>Eukaryota</taxon>
        <taxon>Fungi</taxon>
        <taxon>Dikarya</taxon>
        <taxon>Basidiomycota</taxon>
        <taxon>Agaricomycotina</taxon>
        <taxon>Agaricomycetes</taxon>
        <taxon>Cantharellales</taxon>
        <taxon>Ceratobasidiaceae</taxon>
        <taxon>Rhizoctonia</taxon>
    </lineage>
</organism>
<dbReference type="EMBL" id="CAJNJQ010005770">
    <property type="protein sequence ID" value="CAE7221184.1"/>
    <property type="molecule type" value="Genomic_DNA"/>
</dbReference>
<evidence type="ECO:0000256" key="3">
    <source>
        <dbReference type="ARBA" id="ARBA00022989"/>
    </source>
</evidence>
<evidence type="ECO:0000256" key="1">
    <source>
        <dbReference type="ARBA" id="ARBA00004141"/>
    </source>
</evidence>
<reference evidence="6" key="1">
    <citation type="submission" date="2021-01" db="EMBL/GenBank/DDBJ databases">
        <authorList>
            <person name="Kaushik A."/>
        </authorList>
    </citation>
    <scope>NUCLEOTIDE SEQUENCE</scope>
    <source>
        <strain evidence="6">AG5</strain>
    </source>
</reference>
<comment type="caution">
    <text evidence="6">The sequence shown here is derived from an EMBL/GenBank/DDBJ whole genome shotgun (WGS) entry which is preliminary data.</text>
</comment>
<keyword evidence="3 5" id="KW-1133">Transmembrane helix</keyword>
<dbReference type="PANTHER" id="PTHR31465">
    <property type="entry name" value="PROTEIN RTA1-RELATED"/>
    <property type="match status" value="1"/>
</dbReference>
<dbReference type="PANTHER" id="PTHR31465:SF9">
    <property type="entry name" value="SPHINGOID LONG-CHAIN BASE TRANSPORTER RSB1"/>
    <property type="match status" value="1"/>
</dbReference>
<sequence>MSVSFGSVLANATISAQQIPEVRSPFHYVPTGWIGILFLVLFGITTGAHLFEALYFRTMYMIPTLVVCGIGELLGWAGRYWGHLSPLNRDAFMMQ</sequence>
<evidence type="ECO:0000313" key="6">
    <source>
        <dbReference type="EMBL" id="CAE7221184.1"/>
    </source>
</evidence>
<feature type="transmembrane region" description="Helical" evidence="5">
    <location>
        <begin position="58"/>
        <end position="77"/>
    </location>
</feature>
<dbReference type="GO" id="GO:0005886">
    <property type="term" value="C:plasma membrane"/>
    <property type="evidence" value="ECO:0007669"/>
    <property type="project" value="TreeGrafter"/>
</dbReference>